<evidence type="ECO:0000313" key="3">
    <source>
        <dbReference type="Proteomes" id="UP001054837"/>
    </source>
</evidence>
<accession>A0AAV4W152</accession>
<gene>
    <name evidence="1" type="ORF">CDAR_560201</name>
    <name evidence="2" type="ORF">CDAR_560461</name>
</gene>
<organism evidence="1 3">
    <name type="scientific">Caerostris darwini</name>
    <dbReference type="NCBI Taxonomy" id="1538125"/>
    <lineage>
        <taxon>Eukaryota</taxon>
        <taxon>Metazoa</taxon>
        <taxon>Ecdysozoa</taxon>
        <taxon>Arthropoda</taxon>
        <taxon>Chelicerata</taxon>
        <taxon>Arachnida</taxon>
        <taxon>Araneae</taxon>
        <taxon>Araneomorphae</taxon>
        <taxon>Entelegynae</taxon>
        <taxon>Araneoidea</taxon>
        <taxon>Araneidae</taxon>
        <taxon>Caerostris</taxon>
    </lineage>
</organism>
<dbReference type="EMBL" id="BPLQ01013881">
    <property type="protein sequence ID" value="GIY75644.1"/>
    <property type="molecule type" value="Genomic_DNA"/>
</dbReference>
<dbReference type="AlphaFoldDB" id="A0AAV4W152"/>
<keyword evidence="3" id="KW-1185">Reference proteome</keyword>
<proteinExistence type="predicted"/>
<comment type="caution">
    <text evidence="1">The sequence shown here is derived from an EMBL/GenBank/DDBJ whole genome shotgun (WGS) entry which is preliminary data.</text>
</comment>
<dbReference type="EMBL" id="BPLQ01013881">
    <property type="protein sequence ID" value="GIY75689.1"/>
    <property type="molecule type" value="Genomic_DNA"/>
</dbReference>
<reference evidence="1 3" key="1">
    <citation type="submission" date="2021-06" db="EMBL/GenBank/DDBJ databases">
        <title>Caerostris darwini draft genome.</title>
        <authorList>
            <person name="Kono N."/>
            <person name="Arakawa K."/>
        </authorList>
    </citation>
    <scope>NUCLEOTIDE SEQUENCE [LARGE SCALE GENOMIC DNA]</scope>
</reference>
<sequence length="86" mass="10223">MLPLKRILQKVSCFREIQPPSRWGDNFPTKSPLNLRGKVNSFFFKNRGGIFLSKRLRAKPGHTRTEKTVKNWDLFLLAHQRRFIQK</sequence>
<protein>
    <submittedName>
        <fullName evidence="1">Uncharacterized protein</fullName>
    </submittedName>
</protein>
<evidence type="ECO:0000313" key="2">
    <source>
        <dbReference type="EMBL" id="GIY75689.1"/>
    </source>
</evidence>
<evidence type="ECO:0000313" key="1">
    <source>
        <dbReference type="EMBL" id="GIY75644.1"/>
    </source>
</evidence>
<name>A0AAV4W152_9ARAC</name>
<dbReference type="Proteomes" id="UP001054837">
    <property type="component" value="Unassembled WGS sequence"/>
</dbReference>